<evidence type="ECO:0000313" key="1">
    <source>
        <dbReference type="EMBL" id="WIA14868.1"/>
    </source>
</evidence>
<proteinExistence type="predicted"/>
<reference evidence="1 2" key="1">
    <citation type="submission" date="2023-05" db="EMBL/GenBank/DDBJ databases">
        <title>A 100% complete, gapless, phased diploid assembly of the Scenedesmus obliquus UTEX 3031 genome.</title>
        <authorList>
            <person name="Biondi T.C."/>
            <person name="Hanschen E.R."/>
            <person name="Kwon T."/>
            <person name="Eng W."/>
            <person name="Kruse C.P.S."/>
            <person name="Koehler S.I."/>
            <person name="Kunde Y."/>
            <person name="Gleasner C.D."/>
            <person name="You Mak K.T."/>
            <person name="Polle J."/>
            <person name="Hovde B.T."/>
            <person name="Starkenburg S.R."/>
        </authorList>
    </citation>
    <scope>NUCLEOTIDE SEQUENCE [LARGE SCALE GENOMIC DNA]</scope>
    <source>
        <strain evidence="1 2">DOE0152z</strain>
    </source>
</reference>
<name>A0ABY8U5D6_TETOB</name>
<evidence type="ECO:0000313" key="2">
    <source>
        <dbReference type="Proteomes" id="UP001244341"/>
    </source>
</evidence>
<organism evidence="1 2">
    <name type="scientific">Tetradesmus obliquus</name>
    <name type="common">Green alga</name>
    <name type="synonym">Acutodesmus obliquus</name>
    <dbReference type="NCBI Taxonomy" id="3088"/>
    <lineage>
        <taxon>Eukaryota</taxon>
        <taxon>Viridiplantae</taxon>
        <taxon>Chlorophyta</taxon>
        <taxon>core chlorophytes</taxon>
        <taxon>Chlorophyceae</taxon>
        <taxon>CS clade</taxon>
        <taxon>Sphaeropleales</taxon>
        <taxon>Scenedesmaceae</taxon>
        <taxon>Tetradesmus</taxon>
    </lineage>
</organism>
<accession>A0ABY8U5D6</accession>
<keyword evidence="2" id="KW-1185">Reference proteome</keyword>
<gene>
    <name evidence="1" type="ORF">OEZ85_001586</name>
</gene>
<sequence>MTLQQLSQCYCRCVEDVALALHLLAQPDRPGGGTAVTLLRVQTNIARFCWLLSSLLLLNRHELLATFASINCETLQPWLEPAPQQQQRQEWLMQQLQLTRQQQETIALGAGLFGRLLAAARQERQQLQLAVAGAAADQQQQQQTHAAAAAAAAAATSCSAEGLQRLLGMERLEQQLQRLQ</sequence>
<dbReference type="EMBL" id="CP126213">
    <property type="protein sequence ID" value="WIA14868.1"/>
    <property type="molecule type" value="Genomic_DNA"/>
</dbReference>
<protein>
    <submittedName>
        <fullName evidence="1">Uncharacterized protein</fullName>
    </submittedName>
</protein>
<dbReference type="Proteomes" id="UP001244341">
    <property type="component" value="Chromosome 6b"/>
</dbReference>